<dbReference type="CDD" id="cd11567">
    <property type="entry name" value="YciH_like"/>
    <property type="match status" value="1"/>
</dbReference>
<keyword evidence="2" id="KW-0810">Translation regulation</keyword>
<dbReference type="Gene3D" id="3.30.780.10">
    <property type="entry name" value="SUI1-like domain"/>
    <property type="match status" value="1"/>
</dbReference>
<reference evidence="5 6" key="1">
    <citation type="submission" date="2020-12" db="EMBL/GenBank/DDBJ databases">
        <title>Bacterial novel species Pedobacter sp. SD-b isolated from soil.</title>
        <authorList>
            <person name="Jung H.-Y."/>
        </authorList>
    </citation>
    <scope>NUCLEOTIDE SEQUENCE [LARGE SCALE GENOMIC DNA]</scope>
    <source>
        <strain evidence="5 6">SD-b</strain>
    </source>
</reference>
<comment type="caution">
    <text evidence="5">The sequence shown here is derived from an EMBL/GenBank/DDBJ whole genome shotgun (WGS) entry which is preliminary data.</text>
</comment>
<dbReference type="RefSeq" id="WP_200584184.1">
    <property type="nucleotide sequence ID" value="NZ_JAEHFY010000001.1"/>
</dbReference>
<dbReference type="InterPro" id="IPR050318">
    <property type="entry name" value="DENR/SUI1_TIF"/>
</dbReference>
<feature type="domain" description="SUI1" evidence="4">
    <location>
        <begin position="51"/>
        <end position="111"/>
    </location>
</feature>
<evidence type="ECO:0000256" key="1">
    <source>
        <dbReference type="ARBA" id="ARBA00005422"/>
    </source>
</evidence>
<dbReference type="InterPro" id="IPR005872">
    <property type="entry name" value="SUI1_arc_bac"/>
</dbReference>
<evidence type="ECO:0000259" key="4">
    <source>
        <dbReference type="PROSITE" id="PS50296"/>
    </source>
</evidence>
<keyword evidence="5" id="KW-0396">Initiation factor</keyword>
<keyword evidence="3" id="KW-0648">Protein biosynthesis</keyword>
<dbReference type="Proteomes" id="UP000660024">
    <property type="component" value="Unassembled WGS sequence"/>
</dbReference>
<keyword evidence="6" id="KW-1185">Reference proteome</keyword>
<dbReference type="GO" id="GO:0003743">
    <property type="term" value="F:translation initiation factor activity"/>
    <property type="evidence" value="ECO:0007669"/>
    <property type="project" value="UniProtKB-KW"/>
</dbReference>
<organism evidence="5 6">
    <name type="scientific">Pedobacter segetis</name>
    <dbReference type="NCBI Taxonomy" id="2793069"/>
    <lineage>
        <taxon>Bacteria</taxon>
        <taxon>Pseudomonadati</taxon>
        <taxon>Bacteroidota</taxon>
        <taxon>Sphingobacteriia</taxon>
        <taxon>Sphingobacteriales</taxon>
        <taxon>Sphingobacteriaceae</taxon>
        <taxon>Pedobacter</taxon>
    </lineage>
</organism>
<evidence type="ECO:0000256" key="2">
    <source>
        <dbReference type="ARBA" id="ARBA00022845"/>
    </source>
</evidence>
<evidence type="ECO:0000256" key="3">
    <source>
        <dbReference type="ARBA" id="ARBA00022917"/>
    </source>
</evidence>
<sequence length="119" mass="13126">MPNKKTNKKISSFDGLIYSTNPDQNLDFQEDSEVESIVPKNQDLRIQLDKKQRGGKAVTLVTGFIGPEEELKELGKKLKTKCGVGGSVKNGEILIQGDFITKIMTLLLSEGYRAKRIGG</sequence>
<name>A0ABS1BFC6_9SPHI</name>
<dbReference type="EMBL" id="JAEHFY010000001">
    <property type="protein sequence ID" value="MBK0381570.1"/>
    <property type="molecule type" value="Genomic_DNA"/>
</dbReference>
<dbReference type="PROSITE" id="PS50296">
    <property type="entry name" value="SUI1"/>
    <property type="match status" value="1"/>
</dbReference>
<dbReference type="InterPro" id="IPR036877">
    <property type="entry name" value="SUI1_dom_sf"/>
</dbReference>
<dbReference type="InterPro" id="IPR001950">
    <property type="entry name" value="SUI1"/>
</dbReference>
<evidence type="ECO:0000313" key="5">
    <source>
        <dbReference type="EMBL" id="MBK0381570.1"/>
    </source>
</evidence>
<dbReference type="Pfam" id="PF01253">
    <property type="entry name" value="SUI1"/>
    <property type="match status" value="1"/>
</dbReference>
<dbReference type="PANTHER" id="PTHR12789:SF0">
    <property type="entry name" value="DENSITY-REGULATED PROTEIN"/>
    <property type="match status" value="1"/>
</dbReference>
<accession>A0ABS1BFC6</accession>
<comment type="similarity">
    <text evidence="1">Belongs to the SUI1 family.</text>
</comment>
<dbReference type="PANTHER" id="PTHR12789">
    <property type="entry name" value="DENSITY-REGULATED PROTEIN HOMOLOG"/>
    <property type="match status" value="1"/>
</dbReference>
<protein>
    <submittedName>
        <fullName evidence="5">Translation initiation factor</fullName>
    </submittedName>
</protein>
<evidence type="ECO:0000313" key="6">
    <source>
        <dbReference type="Proteomes" id="UP000660024"/>
    </source>
</evidence>
<proteinExistence type="inferred from homology"/>
<dbReference type="PIRSF" id="PIRSF037511">
    <property type="entry name" value="Transl_init_SUI1_pro"/>
    <property type="match status" value="1"/>
</dbReference>
<gene>
    <name evidence="5" type="ORF">I5M32_01235</name>
</gene>
<dbReference type="SUPFAM" id="SSF55159">
    <property type="entry name" value="eIF1-like"/>
    <property type="match status" value="1"/>
</dbReference>